<dbReference type="InterPro" id="IPR002204">
    <property type="entry name" value="3-OH-isobutyrate_DH-rel_CS"/>
</dbReference>
<dbReference type="InterPro" id="IPR006115">
    <property type="entry name" value="6PGDH_NADP-bd"/>
</dbReference>
<dbReference type="Gene3D" id="3.40.50.720">
    <property type="entry name" value="NAD(P)-binding Rossmann-like Domain"/>
    <property type="match status" value="1"/>
</dbReference>
<dbReference type="GO" id="GO:0051287">
    <property type="term" value="F:NAD binding"/>
    <property type="evidence" value="ECO:0007669"/>
    <property type="project" value="InterPro"/>
</dbReference>
<keyword evidence="8" id="KW-1185">Reference proteome</keyword>
<dbReference type="PANTHER" id="PTHR43580:SF2">
    <property type="entry name" value="CYTOKINE-LIKE NUCLEAR FACTOR N-PAC"/>
    <property type="match status" value="1"/>
</dbReference>
<dbReference type="InterPro" id="IPR051265">
    <property type="entry name" value="HIBADH-related_NP60_sf"/>
</dbReference>
<gene>
    <name evidence="7" type="ORF">G3T37_13465</name>
</gene>
<evidence type="ECO:0000259" key="6">
    <source>
        <dbReference type="Pfam" id="PF14833"/>
    </source>
</evidence>
<dbReference type="InterPro" id="IPR013328">
    <property type="entry name" value="6PGD_dom2"/>
</dbReference>
<proteinExistence type="inferred from homology"/>
<evidence type="ECO:0000256" key="2">
    <source>
        <dbReference type="ARBA" id="ARBA00023002"/>
    </source>
</evidence>
<evidence type="ECO:0000256" key="3">
    <source>
        <dbReference type="ARBA" id="ARBA00023027"/>
    </source>
</evidence>
<accession>A0A7C9TT98</accession>
<keyword evidence="3" id="KW-0520">NAD</keyword>
<dbReference type="SUPFAM" id="SSF51735">
    <property type="entry name" value="NAD(P)-binding Rossmann-fold domains"/>
    <property type="match status" value="1"/>
</dbReference>
<dbReference type="InterPro" id="IPR015815">
    <property type="entry name" value="HIBADH-related"/>
</dbReference>
<dbReference type="GO" id="GO:0050661">
    <property type="term" value="F:NADP binding"/>
    <property type="evidence" value="ECO:0007669"/>
    <property type="project" value="InterPro"/>
</dbReference>
<dbReference type="Proteomes" id="UP000479756">
    <property type="component" value="Unassembled WGS sequence"/>
</dbReference>
<evidence type="ECO:0000313" key="8">
    <source>
        <dbReference type="Proteomes" id="UP000479756"/>
    </source>
</evidence>
<evidence type="ECO:0000313" key="7">
    <source>
        <dbReference type="EMBL" id="NEM92360.1"/>
    </source>
</evidence>
<evidence type="ECO:0000256" key="4">
    <source>
        <dbReference type="PIRSR" id="PIRSR000103-1"/>
    </source>
</evidence>
<comment type="caution">
    <text evidence="7">The sequence shown here is derived from an EMBL/GenBank/DDBJ whole genome shotgun (WGS) entry which is preliminary data.</text>
</comment>
<name>A0A7C9TT98_9MICO</name>
<dbReference type="PROSITE" id="PS00895">
    <property type="entry name" value="3_HYDROXYISOBUT_DH"/>
    <property type="match status" value="1"/>
</dbReference>
<dbReference type="PIRSF" id="PIRSF000103">
    <property type="entry name" value="HIBADH"/>
    <property type="match status" value="1"/>
</dbReference>
<sequence length="291" mass="29714">MTEIGFVGLGTMGSAMARRLVDAGHTVRVWNRSAAAAAPLVAAGAVAAESPAEALETGLVFSMLANDAAADAVFSAEALAASTRRPALHVNMASVSPALARALASRHADAGVGYVAAPVLGRVNLAAEGKLNILAGGDPALVDGVLPYLTVMGQRVWRIGEEPAQANLVKIAVNFNIIHAMEAIGESIAIVESHGVDASGFVELLTSTLFGGVSYTGYGDIIAHRRYQPAGFTLPLGLKDLGLAEDAAAEVGITLPTAPALRRVFETALAQPGAEALDWSAIAEVSRNSAG</sequence>
<dbReference type="InterPro" id="IPR029154">
    <property type="entry name" value="HIBADH-like_NADP-bd"/>
</dbReference>
<dbReference type="RefSeq" id="WP_163474399.1">
    <property type="nucleotide sequence ID" value="NZ_JAAGWZ010000004.1"/>
</dbReference>
<feature type="active site" evidence="4">
    <location>
        <position position="170"/>
    </location>
</feature>
<feature type="domain" description="3-hydroxyisobutyrate dehydrogenase-like NAD-binding" evidence="6">
    <location>
        <begin position="165"/>
        <end position="284"/>
    </location>
</feature>
<keyword evidence="2" id="KW-0560">Oxidoreductase</keyword>
<dbReference type="GO" id="GO:0016054">
    <property type="term" value="P:organic acid catabolic process"/>
    <property type="evidence" value="ECO:0007669"/>
    <property type="project" value="UniProtKB-ARBA"/>
</dbReference>
<evidence type="ECO:0000259" key="5">
    <source>
        <dbReference type="Pfam" id="PF03446"/>
    </source>
</evidence>
<dbReference type="SUPFAM" id="SSF48179">
    <property type="entry name" value="6-phosphogluconate dehydrogenase C-terminal domain-like"/>
    <property type="match status" value="1"/>
</dbReference>
<feature type="domain" description="6-phosphogluconate dehydrogenase NADP-binding" evidence="5">
    <location>
        <begin position="3"/>
        <end position="160"/>
    </location>
</feature>
<dbReference type="InterPro" id="IPR008927">
    <property type="entry name" value="6-PGluconate_DH-like_C_sf"/>
</dbReference>
<evidence type="ECO:0000256" key="1">
    <source>
        <dbReference type="ARBA" id="ARBA00009080"/>
    </source>
</evidence>
<protein>
    <submittedName>
        <fullName evidence="7">NAD(P)-dependent oxidoreductase</fullName>
    </submittedName>
</protein>
<comment type="similarity">
    <text evidence="1">Belongs to the HIBADH-related family.</text>
</comment>
<organism evidence="7 8">
    <name type="scientific">Galbitalea soli</name>
    <dbReference type="NCBI Taxonomy" id="1268042"/>
    <lineage>
        <taxon>Bacteria</taxon>
        <taxon>Bacillati</taxon>
        <taxon>Actinomycetota</taxon>
        <taxon>Actinomycetes</taxon>
        <taxon>Micrococcales</taxon>
        <taxon>Microbacteriaceae</taxon>
        <taxon>Galbitalea</taxon>
    </lineage>
</organism>
<dbReference type="GO" id="GO:0016491">
    <property type="term" value="F:oxidoreductase activity"/>
    <property type="evidence" value="ECO:0007669"/>
    <property type="project" value="UniProtKB-KW"/>
</dbReference>
<dbReference type="Pfam" id="PF03446">
    <property type="entry name" value="NAD_binding_2"/>
    <property type="match status" value="1"/>
</dbReference>
<dbReference type="PANTHER" id="PTHR43580">
    <property type="entry name" value="OXIDOREDUCTASE GLYR1-RELATED"/>
    <property type="match status" value="1"/>
</dbReference>
<reference evidence="7 8" key="1">
    <citation type="journal article" date="2014" name="Int. J. Syst. Evol. Microbiol.">
        <title>Description of Galbitalea soli gen. nov., sp. nov., and Frondihabitans sucicola sp. nov.</title>
        <authorList>
            <person name="Kim S.J."/>
            <person name="Lim J.M."/>
            <person name="Ahn J.H."/>
            <person name="Weon H.Y."/>
            <person name="Hamada M."/>
            <person name="Suzuki K."/>
            <person name="Ahn T.Y."/>
            <person name="Kwon S.W."/>
        </authorList>
    </citation>
    <scope>NUCLEOTIDE SEQUENCE [LARGE SCALE GENOMIC DNA]</scope>
    <source>
        <strain evidence="7 8">NBRC 108727</strain>
    </source>
</reference>
<dbReference type="AlphaFoldDB" id="A0A7C9TT98"/>
<dbReference type="Gene3D" id="1.10.1040.10">
    <property type="entry name" value="N-(1-d-carboxylethyl)-l-norvaline Dehydrogenase, domain 2"/>
    <property type="match status" value="1"/>
</dbReference>
<dbReference type="EMBL" id="JAAGWZ010000004">
    <property type="protein sequence ID" value="NEM92360.1"/>
    <property type="molecule type" value="Genomic_DNA"/>
</dbReference>
<dbReference type="InterPro" id="IPR036291">
    <property type="entry name" value="NAD(P)-bd_dom_sf"/>
</dbReference>
<dbReference type="Pfam" id="PF14833">
    <property type="entry name" value="NAD_binding_11"/>
    <property type="match status" value="1"/>
</dbReference>